<protein>
    <recommendedName>
        <fullName evidence="2">protein-glutamate O-methyltransferase</fullName>
        <ecNumber evidence="2">2.1.1.80</ecNumber>
    </recommendedName>
</protein>
<dbReference type="PROSITE" id="PS50123">
    <property type="entry name" value="CHER"/>
    <property type="match status" value="1"/>
</dbReference>
<dbReference type="InterPro" id="IPR000780">
    <property type="entry name" value="CheR_MeTrfase"/>
</dbReference>
<dbReference type="PANTHER" id="PTHR24422:SF19">
    <property type="entry name" value="CHEMOTAXIS PROTEIN METHYLTRANSFERASE"/>
    <property type="match status" value="1"/>
</dbReference>
<dbReference type="EMBL" id="UOEQ01000092">
    <property type="protein sequence ID" value="VAW16195.1"/>
    <property type="molecule type" value="Genomic_DNA"/>
</dbReference>
<dbReference type="InterPro" id="IPR026024">
    <property type="entry name" value="Chemotaxis_MeTrfase_CheR"/>
</dbReference>
<keyword evidence="4 7" id="KW-0808">Transferase</keyword>
<sequence>MSEEEISLSDKEFDKIRDRIYQIAGISLGEAKRVLVVSRLTKIVRAKNLKSFNAYVDFLDKRASRDDKQVFVNALTTNLTRFYREDHHFDHLVKYVGRLVANPRYKSSTGKPRLRIWSAGCSTGQEPYTIAMALMQNFPQLKSWDFKILATDVDTDVIAKAAMGIYPAGELEGLSKPQAAVFEKMPDGNVRIPMNLRNLMTFKPLNLMLDWPMKGPFDAIFCRNVTIYFDKPTQTKVFERFSELLPEDGYLYIGHSENMRAAALGFCIDGKTIYRRSMQENMRASR</sequence>
<dbReference type="SUPFAM" id="SSF53335">
    <property type="entry name" value="S-adenosyl-L-methionine-dependent methyltransferases"/>
    <property type="match status" value="1"/>
</dbReference>
<dbReference type="PRINTS" id="PR00996">
    <property type="entry name" value="CHERMTFRASE"/>
</dbReference>
<dbReference type="PIRSF" id="PIRSF000410">
    <property type="entry name" value="CheR"/>
    <property type="match status" value="1"/>
</dbReference>
<dbReference type="InterPro" id="IPR022641">
    <property type="entry name" value="CheR_N"/>
</dbReference>
<feature type="domain" description="CheR-type methyltransferase" evidence="6">
    <location>
        <begin position="1"/>
        <end position="279"/>
    </location>
</feature>
<dbReference type="GO" id="GO:0008983">
    <property type="term" value="F:protein-glutamate O-methyltransferase activity"/>
    <property type="evidence" value="ECO:0007669"/>
    <property type="project" value="UniProtKB-EC"/>
</dbReference>
<dbReference type="InterPro" id="IPR050903">
    <property type="entry name" value="Bact_Chemotaxis_MeTrfase"/>
</dbReference>
<dbReference type="EC" id="2.1.1.80" evidence="2"/>
<accession>A0A3B0TCL8</accession>
<dbReference type="InterPro" id="IPR022642">
    <property type="entry name" value="CheR_C"/>
</dbReference>
<dbReference type="InterPro" id="IPR029063">
    <property type="entry name" value="SAM-dependent_MTases_sf"/>
</dbReference>
<proteinExistence type="predicted"/>
<gene>
    <name evidence="7" type="ORF">MNBD_ALPHA11-864</name>
</gene>
<dbReference type="InterPro" id="IPR036804">
    <property type="entry name" value="CheR_N_sf"/>
</dbReference>
<evidence type="ECO:0000259" key="6">
    <source>
        <dbReference type="PROSITE" id="PS50123"/>
    </source>
</evidence>
<dbReference type="PANTHER" id="PTHR24422">
    <property type="entry name" value="CHEMOTAXIS PROTEIN METHYLTRANSFERASE"/>
    <property type="match status" value="1"/>
</dbReference>
<reference evidence="7" key="1">
    <citation type="submission" date="2018-06" db="EMBL/GenBank/DDBJ databases">
        <authorList>
            <person name="Zhirakovskaya E."/>
        </authorList>
    </citation>
    <scope>NUCLEOTIDE SEQUENCE</scope>
</reference>
<dbReference type="Pfam" id="PF03705">
    <property type="entry name" value="CheR_N"/>
    <property type="match status" value="1"/>
</dbReference>
<dbReference type="Pfam" id="PF01739">
    <property type="entry name" value="CheR"/>
    <property type="match status" value="1"/>
</dbReference>
<evidence type="ECO:0000256" key="2">
    <source>
        <dbReference type="ARBA" id="ARBA00012534"/>
    </source>
</evidence>
<dbReference type="AlphaFoldDB" id="A0A3B0TCL8"/>
<dbReference type="SMART" id="SM00138">
    <property type="entry name" value="MeTrc"/>
    <property type="match status" value="1"/>
</dbReference>
<evidence type="ECO:0000256" key="4">
    <source>
        <dbReference type="ARBA" id="ARBA00022679"/>
    </source>
</evidence>
<dbReference type="Gene3D" id="1.10.155.10">
    <property type="entry name" value="Chemotaxis receptor methyltransferase CheR, N-terminal domain"/>
    <property type="match status" value="1"/>
</dbReference>
<dbReference type="Gene3D" id="3.40.50.150">
    <property type="entry name" value="Vaccinia Virus protein VP39"/>
    <property type="match status" value="1"/>
</dbReference>
<keyword evidence="3 7" id="KW-0489">Methyltransferase</keyword>
<comment type="catalytic activity">
    <reaction evidence="1">
        <text>L-glutamyl-[protein] + S-adenosyl-L-methionine = [protein]-L-glutamate 5-O-methyl ester + S-adenosyl-L-homocysteine</text>
        <dbReference type="Rhea" id="RHEA:24452"/>
        <dbReference type="Rhea" id="RHEA-COMP:10208"/>
        <dbReference type="Rhea" id="RHEA-COMP:10311"/>
        <dbReference type="ChEBI" id="CHEBI:29973"/>
        <dbReference type="ChEBI" id="CHEBI:57856"/>
        <dbReference type="ChEBI" id="CHEBI:59789"/>
        <dbReference type="ChEBI" id="CHEBI:82795"/>
        <dbReference type="EC" id="2.1.1.80"/>
    </reaction>
</comment>
<dbReference type="GO" id="GO:0032259">
    <property type="term" value="P:methylation"/>
    <property type="evidence" value="ECO:0007669"/>
    <property type="project" value="UniProtKB-KW"/>
</dbReference>
<evidence type="ECO:0000256" key="3">
    <source>
        <dbReference type="ARBA" id="ARBA00022603"/>
    </source>
</evidence>
<name>A0A3B0TCL8_9ZZZZ</name>
<organism evidence="7">
    <name type="scientific">hydrothermal vent metagenome</name>
    <dbReference type="NCBI Taxonomy" id="652676"/>
    <lineage>
        <taxon>unclassified sequences</taxon>
        <taxon>metagenomes</taxon>
        <taxon>ecological metagenomes</taxon>
    </lineage>
</organism>
<dbReference type="SUPFAM" id="SSF47757">
    <property type="entry name" value="Chemotaxis receptor methyltransferase CheR, N-terminal domain"/>
    <property type="match status" value="1"/>
</dbReference>
<evidence type="ECO:0000256" key="1">
    <source>
        <dbReference type="ARBA" id="ARBA00001541"/>
    </source>
</evidence>
<evidence type="ECO:0000256" key="5">
    <source>
        <dbReference type="ARBA" id="ARBA00022691"/>
    </source>
</evidence>
<evidence type="ECO:0000313" key="7">
    <source>
        <dbReference type="EMBL" id="VAW16195.1"/>
    </source>
</evidence>
<keyword evidence="5" id="KW-0949">S-adenosyl-L-methionine</keyword>